<reference evidence="2" key="1">
    <citation type="journal article" date="2018" name="Sci. Rep.">
        <title>Characterization of LE3 and LE4, the only lytic phages known to infect the spirochete Leptospira.</title>
        <authorList>
            <person name="Schiettekatte O."/>
            <person name="Vincent A.T."/>
            <person name="Malosse C."/>
            <person name="Lechat P."/>
            <person name="Chamot-Rooke J."/>
            <person name="Veyrier F.J."/>
            <person name="Picardeau M."/>
            <person name="Bourhy P."/>
        </authorList>
    </citation>
    <scope>NUCLEOTIDE SEQUENCE</scope>
    <source>
        <plasmid evidence="2">p2_L200901116</plasmid>
    </source>
</reference>
<dbReference type="EMBL" id="MF974398">
    <property type="protein sequence ID" value="AVH81579.1"/>
    <property type="molecule type" value="Genomic_DNA"/>
</dbReference>
<organism evidence="2">
    <name type="scientific">Leptospira mayottensis 200901116</name>
    <dbReference type="NCBI Taxonomy" id="1192864"/>
    <lineage>
        <taxon>Bacteria</taxon>
        <taxon>Pseudomonadati</taxon>
        <taxon>Spirochaetota</taxon>
        <taxon>Spirochaetia</taxon>
        <taxon>Leptospirales</taxon>
        <taxon>Leptospiraceae</taxon>
        <taxon>Leptospira</taxon>
    </lineage>
</organism>
<name>A0A343US06_9LEPT</name>
<keyword evidence="1" id="KW-1133">Transmembrane helix</keyword>
<dbReference type="AlphaFoldDB" id="A0A343US06"/>
<accession>A0A343US06</accession>
<evidence type="ECO:0000313" key="2">
    <source>
        <dbReference type="EMBL" id="AVH81579.1"/>
    </source>
</evidence>
<keyword evidence="2" id="KW-0614">Plasmid</keyword>
<geneLocation type="plasmid" evidence="2">
    <name>p2_L200901116</name>
</geneLocation>
<keyword evidence="1" id="KW-0472">Membrane</keyword>
<evidence type="ECO:0000256" key="1">
    <source>
        <dbReference type="SAM" id="Phobius"/>
    </source>
</evidence>
<feature type="transmembrane region" description="Helical" evidence="1">
    <location>
        <begin position="12"/>
        <end position="37"/>
    </location>
</feature>
<protein>
    <submittedName>
        <fullName evidence="2">Uncharacterized protein</fullName>
    </submittedName>
</protein>
<keyword evidence="1" id="KW-0812">Transmembrane</keyword>
<proteinExistence type="predicted"/>
<sequence>MNVTEAIKFIIGYTILCSILMFAAMALFVALPLWWFIEEYFPDEPIERENK</sequence>
<dbReference type="RefSeq" id="WP_181373410.1">
    <property type="nucleotide sequence ID" value="NZ_MF974398.1"/>
</dbReference>